<dbReference type="PROSITE" id="PS50943">
    <property type="entry name" value="HTH_CROC1"/>
    <property type="match status" value="1"/>
</dbReference>
<dbReference type="Pfam" id="PF13560">
    <property type="entry name" value="HTH_31"/>
    <property type="match status" value="1"/>
</dbReference>
<dbReference type="Proteomes" id="UP000619479">
    <property type="component" value="Unassembled WGS sequence"/>
</dbReference>
<dbReference type="CDD" id="cd00093">
    <property type="entry name" value="HTH_XRE"/>
    <property type="match status" value="1"/>
</dbReference>
<name>A0A919IS32_9ACTN</name>
<protein>
    <recommendedName>
        <fullName evidence="1">HTH cro/C1-type domain-containing protein</fullName>
    </recommendedName>
</protein>
<evidence type="ECO:0000313" key="3">
    <source>
        <dbReference type="Proteomes" id="UP000619479"/>
    </source>
</evidence>
<proteinExistence type="predicted"/>
<evidence type="ECO:0000313" key="2">
    <source>
        <dbReference type="EMBL" id="GID70734.1"/>
    </source>
</evidence>
<reference evidence="2" key="1">
    <citation type="submission" date="2021-01" db="EMBL/GenBank/DDBJ databases">
        <title>Whole genome shotgun sequence of Actinoplanes cyaneus NBRC 14990.</title>
        <authorList>
            <person name="Komaki H."/>
            <person name="Tamura T."/>
        </authorList>
    </citation>
    <scope>NUCLEOTIDE SEQUENCE</scope>
    <source>
        <strain evidence="2">NBRC 14990</strain>
    </source>
</reference>
<comment type="caution">
    <text evidence="2">The sequence shown here is derived from an EMBL/GenBank/DDBJ whole genome shotgun (WGS) entry which is preliminary data.</text>
</comment>
<accession>A0A919IS32</accession>
<dbReference type="SUPFAM" id="SSF47413">
    <property type="entry name" value="lambda repressor-like DNA-binding domains"/>
    <property type="match status" value="1"/>
</dbReference>
<keyword evidence="3" id="KW-1185">Reference proteome</keyword>
<dbReference type="SUPFAM" id="SSF48452">
    <property type="entry name" value="TPR-like"/>
    <property type="match status" value="1"/>
</dbReference>
<sequence>MLDQPTFGQRLRALRVKQGLSQAALAGDGMSTGYLSRLESGARKPNQRIADYLAERLGVPVNQFAASPAGESGPPSTQTSSLVQFLAAVISGNADERTSELLAEALRKGDDWDPALRWQGLWLLARSHQAQGRSEEQQALLIELVQLSDELGVPELRTRAHTQLSRCSRMLGDNDAALEHALLAWRAAEGLSVEDRAGALQALVSAEAELGRLAEAWAHSDELCALTDNATGTLRVEALWAASTVRMRQGDYRGAEDLLERALLGSDGRENLLLWVRLRLAAASLYLQLTPARTTCAQERLDEVAPVLQVVGSELHHQQLSTLRAYLAFEQGRLDEARAICAEIDEHTLLLSFRDRIRYQALCCRMQILDGDRDKGIHKLQQLAQEAQEARNPDLAAELWRTMAEALAQRLES</sequence>
<dbReference type="InterPro" id="IPR011990">
    <property type="entry name" value="TPR-like_helical_dom_sf"/>
</dbReference>
<organism evidence="2 3">
    <name type="scientific">Actinoplanes cyaneus</name>
    <dbReference type="NCBI Taxonomy" id="52696"/>
    <lineage>
        <taxon>Bacteria</taxon>
        <taxon>Bacillati</taxon>
        <taxon>Actinomycetota</taxon>
        <taxon>Actinomycetes</taxon>
        <taxon>Micromonosporales</taxon>
        <taxon>Micromonosporaceae</taxon>
        <taxon>Actinoplanes</taxon>
    </lineage>
</organism>
<dbReference type="EMBL" id="BOMH01000081">
    <property type="protein sequence ID" value="GID70734.1"/>
    <property type="molecule type" value="Genomic_DNA"/>
</dbReference>
<dbReference type="SMART" id="SM00530">
    <property type="entry name" value="HTH_XRE"/>
    <property type="match status" value="1"/>
</dbReference>
<feature type="domain" description="HTH cro/C1-type" evidence="1">
    <location>
        <begin position="11"/>
        <end position="64"/>
    </location>
</feature>
<dbReference type="InterPro" id="IPR010982">
    <property type="entry name" value="Lambda_DNA-bd_dom_sf"/>
</dbReference>
<dbReference type="RefSeq" id="WP_203754955.1">
    <property type="nucleotide sequence ID" value="NZ_BAAAUC010000070.1"/>
</dbReference>
<dbReference type="InterPro" id="IPR001387">
    <property type="entry name" value="Cro/C1-type_HTH"/>
</dbReference>
<dbReference type="GO" id="GO:0003677">
    <property type="term" value="F:DNA binding"/>
    <property type="evidence" value="ECO:0007669"/>
    <property type="project" value="InterPro"/>
</dbReference>
<dbReference type="Gene3D" id="1.10.260.40">
    <property type="entry name" value="lambda repressor-like DNA-binding domains"/>
    <property type="match status" value="1"/>
</dbReference>
<dbReference type="AlphaFoldDB" id="A0A919IS32"/>
<evidence type="ECO:0000259" key="1">
    <source>
        <dbReference type="PROSITE" id="PS50943"/>
    </source>
</evidence>
<gene>
    <name evidence="2" type="ORF">Acy02nite_86150</name>
</gene>
<dbReference type="Gene3D" id="1.25.40.10">
    <property type="entry name" value="Tetratricopeptide repeat domain"/>
    <property type="match status" value="1"/>
</dbReference>